<comment type="caution">
    <text evidence="6">The sequence shown here is derived from an EMBL/GenBank/DDBJ whole genome shotgun (WGS) entry which is preliminary data.</text>
</comment>
<dbReference type="RefSeq" id="WP_155667093.1">
    <property type="nucleotide sequence ID" value="NZ_WOCA01000002.1"/>
</dbReference>
<evidence type="ECO:0000256" key="2">
    <source>
        <dbReference type="ARBA" id="ARBA00006739"/>
    </source>
</evidence>
<dbReference type="EMBL" id="WOCA01000002">
    <property type="protein sequence ID" value="MUK87418.1"/>
    <property type="molecule type" value="Genomic_DNA"/>
</dbReference>
<comment type="pathway">
    <text evidence="1">Cell wall biogenesis; cell wall polysaccharide biosynthesis.</text>
</comment>
<dbReference type="PANTHER" id="PTHR43179:SF12">
    <property type="entry name" value="GALACTOFURANOSYLTRANSFERASE GLFT2"/>
    <property type="match status" value="1"/>
</dbReference>
<evidence type="ECO:0000256" key="4">
    <source>
        <dbReference type="ARBA" id="ARBA00022679"/>
    </source>
</evidence>
<dbReference type="InterPro" id="IPR029044">
    <property type="entry name" value="Nucleotide-diphossugar_trans"/>
</dbReference>
<dbReference type="Pfam" id="PF00535">
    <property type="entry name" value="Glycos_transf_2"/>
    <property type="match status" value="1"/>
</dbReference>
<evidence type="ECO:0000313" key="7">
    <source>
        <dbReference type="Proteomes" id="UP000469125"/>
    </source>
</evidence>
<dbReference type="AlphaFoldDB" id="A0A6N8FJ98"/>
<reference evidence="6 7" key="1">
    <citation type="submission" date="2019-11" db="EMBL/GenBank/DDBJ databases">
        <authorList>
            <person name="Li X."/>
        </authorList>
    </citation>
    <scope>NUCLEOTIDE SEQUENCE [LARGE SCALE GENOMIC DNA]</scope>
    <source>
        <strain evidence="6 7">L9</strain>
    </source>
</reference>
<keyword evidence="7" id="KW-1185">Reference proteome</keyword>
<evidence type="ECO:0000256" key="1">
    <source>
        <dbReference type="ARBA" id="ARBA00004776"/>
    </source>
</evidence>
<evidence type="ECO:0000313" key="6">
    <source>
        <dbReference type="EMBL" id="MUK87418.1"/>
    </source>
</evidence>
<accession>A0A6N8FJ98</accession>
<evidence type="ECO:0000259" key="5">
    <source>
        <dbReference type="Pfam" id="PF00535"/>
    </source>
</evidence>
<dbReference type="PANTHER" id="PTHR43179">
    <property type="entry name" value="RHAMNOSYLTRANSFERASE WBBL"/>
    <property type="match status" value="1"/>
</dbReference>
<organism evidence="6 7">
    <name type="scientific">Ornithinibacillus caprae</name>
    <dbReference type="NCBI Taxonomy" id="2678566"/>
    <lineage>
        <taxon>Bacteria</taxon>
        <taxon>Bacillati</taxon>
        <taxon>Bacillota</taxon>
        <taxon>Bacilli</taxon>
        <taxon>Bacillales</taxon>
        <taxon>Bacillaceae</taxon>
        <taxon>Ornithinibacillus</taxon>
    </lineage>
</organism>
<dbReference type="SUPFAM" id="SSF53448">
    <property type="entry name" value="Nucleotide-diphospho-sugar transferases"/>
    <property type="match status" value="1"/>
</dbReference>
<gene>
    <name evidence="6" type="ORF">GMD78_03250</name>
</gene>
<keyword evidence="3" id="KW-0328">Glycosyltransferase</keyword>
<dbReference type="Gene3D" id="3.90.550.10">
    <property type="entry name" value="Spore Coat Polysaccharide Biosynthesis Protein SpsA, Chain A"/>
    <property type="match status" value="1"/>
</dbReference>
<dbReference type="GO" id="GO:0016757">
    <property type="term" value="F:glycosyltransferase activity"/>
    <property type="evidence" value="ECO:0007669"/>
    <property type="project" value="UniProtKB-KW"/>
</dbReference>
<protein>
    <submittedName>
        <fullName evidence="6">Glycosyltransferase</fullName>
    </submittedName>
</protein>
<feature type="domain" description="Glycosyltransferase 2-like" evidence="5">
    <location>
        <begin position="6"/>
        <end position="153"/>
    </location>
</feature>
<comment type="similarity">
    <text evidence="2">Belongs to the glycosyltransferase 2 family.</text>
</comment>
<name>A0A6N8FJ98_9BACI</name>
<dbReference type="InterPro" id="IPR001173">
    <property type="entry name" value="Glyco_trans_2-like"/>
</dbReference>
<evidence type="ECO:0000256" key="3">
    <source>
        <dbReference type="ARBA" id="ARBA00022676"/>
    </source>
</evidence>
<sequence>MYNFCFVILHYNVLQDTIECVDSIIKIARDKKIEIVVVDNNSPNKSGRELKTIYKEYKNVHIIVNAENLGFAKGNNIGYDFAKNQLKADFVAIINNDTMMIDEYFVDKIMTLFLEEEFHIMGPDIITKNGEHQNPYKEKAVSLEEVEKFLKNYKMIKKISKVKIMIKRILFKSKFLINLIKSIKKDKNKIFDYKISYHNVVLHGSAIVYSPLYIKNEKYAFHPDTFMYVEEDILYHLCLMKNYIIKYNPITKIYHKEDSATDSLLNSDEKKQEFILENHKTSYKVLRDLLKNSKNEG</sequence>
<keyword evidence="4 6" id="KW-0808">Transferase</keyword>
<dbReference type="Proteomes" id="UP000469125">
    <property type="component" value="Unassembled WGS sequence"/>
</dbReference>
<proteinExistence type="inferred from homology"/>